<evidence type="ECO:0000259" key="3">
    <source>
        <dbReference type="PROSITE" id="PS51833"/>
    </source>
</evidence>
<dbReference type="InterPro" id="IPR052340">
    <property type="entry name" value="RNase_Y/CdgJ"/>
</dbReference>
<proteinExistence type="predicted"/>
<dbReference type="PANTHER" id="PTHR33525:SF6">
    <property type="entry name" value="HDOD DOMAIN-CONTAINING PROTEIN"/>
    <property type="match status" value="1"/>
</dbReference>
<keyword evidence="1" id="KW-0597">Phosphoprotein</keyword>
<gene>
    <name evidence="4" type="ORF">KEC16_09555</name>
</gene>
<dbReference type="Pfam" id="PF00072">
    <property type="entry name" value="Response_reg"/>
    <property type="match status" value="1"/>
</dbReference>
<dbReference type="PIRSF" id="PIRSF036883">
    <property type="entry name" value="RR_HD-GYP_mod"/>
    <property type="match status" value="1"/>
</dbReference>
<dbReference type="Pfam" id="PF08668">
    <property type="entry name" value="HDOD"/>
    <property type="match status" value="1"/>
</dbReference>
<dbReference type="EMBL" id="JAGTUF010000007">
    <property type="protein sequence ID" value="MBR9971960.1"/>
    <property type="molecule type" value="Genomic_DNA"/>
</dbReference>
<name>A0ABS5IC04_9PROT</name>
<evidence type="ECO:0000256" key="1">
    <source>
        <dbReference type="PROSITE-ProRule" id="PRU00169"/>
    </source>
</evidence>
<protein>
    <submittedName>
        <fullName evidence="4">HDOD domain-containing protein</fullName>
    </submittedName>
</protein>
<dbReference type="Gene3D" id="3.40.50.2300">
    <property type="match status" value="1"/>
</dbReference>
<dbReference type="InterPro" id="IPR014626">
    <property type="entry name" value="Sig_transdc_resp-reg_put"/>
</dbReference>
<dbReference type="Proteomes" id="UP000680714">
    <property type="component" value="Unassembled WGS sequence"/>
</dbReference>
<comment type="caution">
    <text evidence="4">The sequence shown here is derived from an EMBL/GenBank/DDBJ whole genome shotgun (WGS) entry which is preliminary data.</text>
</comment>
<keyword evidence="5" id="KW-1185">Reference proteome</keyword>
<feature type="domain" description="Response regulatory" evidence="2">
    <location>
        <begin position="6"/>
        <end position="122"/>
    </location>
</feature>
<reference evidence="4 5" key="1">
    <citation type="submission" date="2021-04" db="EMBL/GenBank/DDBJ databases">
        <title>Magnetospirillum sulfuroxidans sp. nov., a facultative chemolithoautotrophic sulfur-oxidizing alphaproteobacterium isolated from freshwater sediment and proposals for Paramagetospirillum gen. nov., and Magnetospirillaceae fam. nov.</title>
        <authorList>
            <person name="Koziaeva V."/>
            <person name="Geelhoed J.S."/>
            <person name="Sorokin D.Y."/>
            <person name="Grouzdev D.S."/>
        </authorList>
    </citation>
    <scope>NUCLEOTIDE SEQUENCE [LARGE SCALE GENOMIC DNA]</scope>
    <source>
        <strain evidence="4 5">J10</strain>
    </source>
</reference>
<sequence length="406" mass="43813">MTDKTRICFVDDEPNILQGLKRFMRPMADEWEMEFHLSGDAALFSMIQNGPFDVVVSDMRMPGMDGAALLTRIRQDYPQTVRVILSGYADNESILRTIGPAHSYLAKPCNGETLRAAIRQPLALRRLLSSDVMRRALGGLESLPSLPDLFIRLDRELHAANSSTASVARIIGSDTAMSAEILKLTNSAYFGIGQPVNSVLQAVRTLGLETIQTVILKTAIFRRFSGSAQVAPFLDGLNRHGLALTRLAKAIALSIGSSTTIAEAAGCAALLSNIGALVLLDCHGADYPRMLGQVNADVPVHQAEINAYGVHHGHVGAYLLGLWGFADRVVEAVAHAPAPSQAGRYDNDLLTIVHLARSLGPAFPPLPQNVHDVRHLDSEYLSRTGLVAHLPKLTELAQNIAAEVSP</sequence>
<evidence type="ECO:0000313" key="4">
    <source>
        <dbReference type="EMBL" id="MBR9971960.1"/>
    </source>
</evidence>
<accession>A0ABS5IC04</accession>
<dbReference type="InterPro" id="IPR001789">
    <property type="entry name" value="Sig_transdc_resp-reg_receiver"/>
</dbReference>
<evidence type="ECO:0000313" key="5">
    <source>
        <dbReference type="Proteomes" id="UP000680714"/>
    </source>
</evidence>
<organism evidence="4 5">
    <name type="scientific">Magnetospirillum sulfuroxidans</name>
    <dbReference type="NCBI Taxonomy" id="611300"/>
    <lineage>
        <taxon>Bacteria</taxon>
        <taxon>Pseudomonadati</taxon>
        <taxon>Pseudomonadota</taxon>
        <taxon>Alphaproteobacteria</taxon>
        <taxon>Rhodospirillales</taxon>
        <taxon>Rhodospirillaceae</taxon>
        <taxon>Magnetospirillum</taxon>
    </lineage>
</organism>
<dbReference type="CDD" id="cd17569">
    <property type="entry name" value="REC_HupR-like"/>
    <property type="match status" value="1"/>
</dbReference>
<dbReference type="SUPFAM" id="SSF52172">
    <property type="entry name" value="CheY-like"/>
    <property type="match status" value="1"/>
</dbReference>
<dbReference type="InterPro" id="IPR013976">
    <property type="entry name" value="HDOD"/>
</dbReference>
<dbReference type="RefSeq" id="WP_211548241.1">
    <property type="nucleotide sequence ID" value="NZ_JAGTUF010000007.1"/>
</dbReference>
<dbReference type="Gene3D" id="1.10.3210.10">
    <property type="entry name" value="Hypothetical protein af1432"/>
    <property type="match status" value="1"/>
</dbReference>
<dbReference type="PANTHER" id="PTHR33525">
    <property type="match status" value="1"/>
</dbReference>
<dbReference type="PROSITE" id="PS51833">
    <property type="entry name" value="HDOD"/>
    <property type="match status" value="1"/>
</dbReference>
<dbReference type="SMART" id="SM00448">
    <property type="entry name" value="REC"/>
    <property type="match status" value="1"/>
</dbReference>
<feature type="modified residue" description="4-aspartylphosphate" evidence="1">
    <location>
        <position position="58"/>
    </location>
</feature>
<dbReference type="PROSITE" id="PS50110">
    <property type="entry name" value="RESPONSE_REGULATORY"/>
    <property type="match status" value="1"/>
</dbReference>
<dbReference type="SUPFAM" id="SSF109604">
    <property type="entry name" value="HD-domain/PDEase-like"/>
    <property type="match status" value="1"/>
</dbReference>
<feature type="domain" description="HDOD" evidence="3">
    <location>
        <begin position="143"/>
        <end position="339"/>
    </location>
</feature>
<dbReference type="InterPro" id="IPR011006">
    <property type="entry name" value="CheY-like_superfamily"/>
</dbReference>
<evidence type="ECO:0000259" key="2">
    <source>
        <dbReference type="PROSITE" id="PS50110"/>
    </source>
</evidence>